<protein>
    <submittedName>
        <fullName evidence="2">Uncharacterized protein</fullName>
    </submittedName>
</protein>
<dbReference type="AlphaFoldDB" id="A0A0H3PDT1"/>
<dbReference type="EMBL" id="CP000538">
    <property type="protein sequence ID" value="EAQ72657.1"/>
    <property type="molecule type" value="Genomic_DNA"/>
</dbReference>
<dbReference type="HOGENOM" id="CLU_044958_0_0_7"/>
<dbReference type="RefSeq" id="WP_002869078.1">
    <property type="nucleotide sequence ID" value="NC_008787.1"/>
</dbReference>
<gene>
    <name evidence="2" type="ordered locus">CJJ81176_1265</name>
</gene>
<accession>A0A0H3PDT1</accession>
<feature type="coiled-coil region" evidence="1">
    <location>
        <begin position="232"/>
        <end position="266"/>
    </location>
</feature>
<dbReference type="Proteomes" id="UP000000646">
    <property type="component" value="Chromosome"/>
</dbReference>
<keyword evidence="1" id="KW-0175">Coiled coil</keyword>
<proteinExistence type="predicted"/>
<evidence type="ECO:0000313" key="3">
    <source>
        <dbReference type="Proteomes" id="UP000000646"/>
    </source>
</evidence>
<evidence type="ECO:0000256" key="1">
    <source>
        <dbReference type="SAM" id="Coils"/>
    </source>
</evidence>
<dbReference type="SMR" id="A0A0H3PDT1"/>
<dbReference type="KEGG" id="cjj:CJJ81176_1265"/>
<reference evidence="3" key="1">
    <citation type="submission" date="2006-12" db="EMBL/GenBank/DDBJ databases">
        <authorList>
            <person name="Fouts D.E."/>
            <person name="Nelson K.E."/>
            <person name="Sebastian Y."/>
        </authorList>
    </citation>
    <scope>NUCLEOTIDE SEQUENCE [LARGE SCALE GENOMIC DNA]</scope>
    <source>
        <strain evidence="3">81-176</strain>
    </source>
</reference>
<organism evidence="2 3">
    <name type="scientific">Campylobacter jejuni subsp. jejuni serotype O:23/36 (strain 81-176)</name>
    <dbReference type="NCBI Taxonomy" id="354242"/>
    <lineage>
        <taxon>Bacteria</taxon>
        <taxon>Pseudomonadati</taxon>
        <taxon>Campylobacterota</taxon>
        <taxon>Epsilonproteobacteria</taxon>
        <taxon>Campylobacterales</taxon>
        <taxon>Campylobacteraceae</taxon>
        <taxon>Campylobacter</taxon>
    </lineage>
</organism>
<evidence type="ECO:0000313" key="2">
    <source>
        <dbReference type="EMBL" id="EAQ72657.1"/>
    </source>
</evidence>
<sequence>MHGKIAIYMDSTGRGTVTNSANTFFDFNRQIWNDKKSMPSVGMLVEFRTLSSEKKAEDGKPVQTSKTITGIKPSKFQEFKEGDFITEHDFWKTDNDDELEDLQNSRRSAYITELYRTTDFDTIEKIPLSFTIPQAIQKYFAHEILSVETLQANLQDEKEIPCILDYLILKRFLFKAYDTLIFMDNSIDQTQFSALKSIMMHLENSYKQMIADQKPNITKIFNETFLSLQCHYQALVATIDTRKNRLASLEAQMKTLQSEINLKSNAANADPEKLKARQERLTKLQKEAEYYRTTLKRLDAIREDFYKKNYNIFENAFKLSREKLFKKIVTGLNLCATIMDFKIWHLSLKSSGIKNSYFTMSNIENSFCSLSFAEHYLSRLNKSALNPFDQKLLVYIQKITKEQRKKFLVVTSDLDLLCKLKIENFSQNPYYLVKYAPKKVNYQSLMRDNTFDIVYIDEKHVWENVADIILQGKHFDKSGKTKFKLI</sequence>
<dbReference type="eggNOG" id="ENOG5030I25">
    <property type="taxonomic scope" value="Bacteria"/>
</dbReference>
<name>A0A0H3PDT1_CAMJJ</name>